<reference evidence="2 3" key="1">
    <citation type="journal article" date="2015" name="Genome Biol. Evol.">
        <title>Phylogenomic analyses indicate that early fungi evolved digesting cell walls of algal ancestors of land plants.</title>
        <authorList>
            <person name="Chang Y."/>
            <person name="Wang S."/>
            <person name="Sekimoto S."/>
            <person name="Aerts A.L."/>
            <person name="Choi C."/>
            <person name="Clum A."/>
            <person name="LaButti K.M."/>
            <person name="Lindquist E.A."/>
            <person name="Yee Ngan C."/>
            <person name="Ohm R.A."/>
            <person name="Salamov A.A."/>
            <person name="Grigoriev I.V."/>
            <person name="Spatafora J.W."/>
            <person name="Berbee M.L."/>
        </authorList>
    </citation>
    <scope>NUCLEOTIDE SEQUENCE [LARGE SCALE GENOMIC DNA]</scope>
    <source>
        <strain evidence="2 3">JEL478</strain>
    </source>
</reference>
<dbReference type="Proteomes" id="UP000070544">
    <property type="component" value="Unassembled WGS sequence"/>
</dbReference>
<feature type="transmembrane region" description="Helical" evidence="1">
    <location>
        <begin position="56"/>
        <end position="74"/>
    </location>
</feature>
<keyword evidence="1" id="KW-1133">Transmembrane helix</keyword>
<keyword evidence="1" id="KW-0472">Membrane</keyword>
<dbReference type="InterPro" id="IPR036526">
    <property type="entry name" value="C-N_Hydrolase_sf"/>
</dbReference>
<proteinExistence type="predicted"/>
<evidence type="ECO:0000256" key="1">
    <source>
        <dbReference type="SAM" id="Phobius"/>
    </source>
</evidence>
<gene>
    <name evidence="2" type="ORF">M427DRAFT_46521</name>
</gene>
<dbReference type="AlphaFoldDB" id="A0A139A5N0"/>
<dbReference type="SUPFAM" id="SSF56317">
    <property type="entry name" value="Carbon-nitrogen hydrolase"/>
    <property type="match status" value="1"/>
</dbReference>
<sequence>MTTSSGLMDLSLELIVVGLSAFLGTGLNKTFPSTLVLGNALSLFQPRSMLLNKRRWVLCYPYAAFILLSLSTHLGNRLVGPLPCWCPRFSESGVAPAHGHTIEVACVRPRGDTPALAEYATETDMHAVRGSKNAPLARILAPGRLQNGSRQTHHLRVSIAPARHALLGATVSGPWDLLAPLEDPPVKPSAPGKLAQALLLFSPANGTLALTYFKRALVLIAETSFFLPGTGPIPSLAITVPIPPSRRPPGPGHPKTVNITIIPSICLDASYPSLLLPAIASAPSSHPPILLNPASLWHTAAAEDRLATLATLSRSASVTAFTCATNSHGISAVIDSNGEFLAKPRAGGSLETDLPIPVAGVSIYATRLGSVGSLTSLLSLSLIGVGAVRAATAWAEKWRKQVPTAVLVEVAHGNWRMARPMTRMNPSTSNRLGLLIQSGKGCVMRGKVS</sequence>
<evidence type="ECO:0000313" key="3">
    <source>
        <dbReference type="Proteomes" id="UP000070544"/>
    </source>
</evidence>
<feature type="transmembrane region" description="Helical" evidence="1">
    <location>
        <begin position="14"/>
        <end position="44"/>
    </location>
</feature>
<keyword evidence="1" id="KW-0812">Transmembrane</keyword>
<dbReference type="EMBL" id="KQ965791">
    <property type="protein sequence ID" value="KXS12086.1"/>
    <property type="molecule type" value="Genomic_DNA"/>
</dbReference>
<evidence type="ECO:0000313" key="2">
    <source>
        <dbReference type="EMBL" id="KXS12086.1"/>
    </source>
</evidence>
<accession>A0A139A5N0</accession>
<keyword evidence="3" id="KW-1185">Reference proteome</keyword>
<protein>
    <submittedName>
        <fullName evidence="2">Uncharacterized protein</fullName>
    </submittedName>
</protein>
<organism evidence="2 3">
    <name type="scientific">Gonapodya prolifera (strain JEL478)</name>
    <name type="common">Monoblepharis prolifera</name>
    <dbReference type="NCBI Taxonomy" id="1344416"/>
    <lineage>
        <taxon>Eukaryota</taxon>
        <taxon>Fungi</taxon>
        <taxon>Fungi incertae sedis</taxon>
        <taxon>Chytridiomycota</taxon>
        <taxon>Chytridiomycota incertae sedis</taxon>
        <taxon>Monoblepharidomycetes</taxon>
        <taxon>Monoblepharidales</taxon>
        <taxon>Gonapodyaceae</taxon>
        <taxon>Gonapodya</taxon>
    </lineage>
</organism>
<name>A0A139A5N0_GONPJ</name>
<dbReference type="Gene3D" id="3.60.110.10">
    <property type="entry name" value="Carbon-nitrogen hydrolase"/>
    <property type="match status" value="1"/>
</dbReference>